<dbReference type="PANTHER" id="PTHR10225:SF2">
    <property type="entry name" value="LYMPHATIC VESSEL ENDOTHELIAL HYALURONIC ACID RECEPTOR 1"/>
    <property type="match status" value="1"/>
</dbReference>
<evidence type="ECO:0000256" key="1">
    <source>
        <dbReference type="ARBA" id="ARBA00004167"/>
    </source>
</evidence>
<dbReference type="Pfam" id="PF00193">
    <property type="entry name" value="Xlink"/>
    <property type="match status" value="1"/>
</dbReference>
<name>A0AAV9S8H3_9TELE</name>
<dbReference type="PROSITE" id="PS01241">
    <property type="entry name" value="LINK_1"/>
    <property type="match status" value="1"/>
</dbReference>
<dbReference type="PROSITE" id="PS50963">
    <property type="entry name" value="LINK_2"/>
    <property type="match status" value="1"/>
</dbReference>
<protein>
    <recommendedName>
        <fullName evidence="11">Link domain-containing protein</fullName>
    </recommendedName>
</protein>
<keyword evidence="2" id="KW-0812">Transmembrane</keyword>
<feature type="disulfide bond" evidence="9">
    <location>
        <begin position="83"/>
        <end position="104"/>
    </location>
</feature>
<dbReference type="InterPro" id="IPR016187">
    <property type="entry name" value="CTDL_fold"/>
</dbReference>
<comment type="caution">
    <text evidence="9">Lacks conserved residue(s) required for the propagation of feature annotation.</text>
</comment>
<evidence type="ECO:0000256" key="8">
    <source>
        <dbReference type="ARBA" id="ARBA00023180"/>
    </source>
</evidence>
<organism evidence="12 13">
    <name type="scientific">Crenichthys baileyi</name>
    <name type="common">White River springfish</name>
    <dbReference type="NCBI Taxonomy" id="28760"/>
    <lineage>
        <taxon>Eukaryota</taxon>
        <taxon>Metazoa</taxon>
        <taxon>Chordata</taxon>
        <taxon>Craniata</taxon>
        <taxon>Vertebrata</taxon>
        <taxon>Euteleostomi</taxon>
        <taxon>Actinopterygii</taxon>
        <taxon>Neopterygii</taxon>
        <taxon>Teleostei</taxon>
        <taxon>Neoteleostei</taxon>
        <taxon>Acanthomorphata</taxon>
        <taxon>Ovalentaria</taxon>
        <taxon>Atherinomorphae</taxon>
        <taxon>Cyprinodontiformes</taxon>
        <taxon>Goodeidae</taxon>
        <taxon>Crenichthys</taxon>
    </lineage>
</organism>
<dbReference type="Gene3D" id="3.10.100.10">
    <property type="entry name" value="Mannose-Binding Protein A, subunit A"/>
    <property type="match status" value="1"/>
</dbReference>
<dbReference type="GO" id="GO:0007155">
    <property type="term" value="P:cell adhesion"/>
    <property type="evidence" value="ECO:0007669"/>
    <property type="project" value="InterPro"/>
</dbReference>
<comment type="subcellular location">
    <subcellularLocation>
        <location evidence="1">Membrane</location>
        <topology evidence="1">Single-pass membrane protein</topology>
    </subcellularLocation>
</comment>
<keyword evidence="5" id="KW-0472">Membrane</keyword>
<keyword evidence="7" id="KW-0675">Receptor</keyword>
<evidence type="ECO:0000313" key="13">
    <source>
        <dbReference type="Proteomes" id="UP001311232"/>
    </source>
</evidence>
<accession>A0AAV9S8H3</accession>
<dbReference type="EMBL" id="JAHHUM010000681">
    <property type="protein sequence ID" value="KAK5617678.1"/>
    <property type="molecule type" value="Genomic_DNA"/>
</dbReference>
<keyword evidence="8" id="KW-0325">Glycoprotein</keyword>
<dbReference type="SMART" id="SM00445">
    <property type="entry name" value="LINK"/>
    <property type="match status" value="1"/>
</dbReference>
<keyword evidence="6 9" id="KW-1015">Disulfide bond</keyword>
<dbReference type="InterPro" id="IPR000538">
    <property type="entry name" value="Link_dom"/>
</dbReference>
<keyword evidence="4" id="KW-1133">Transmembrane helix</keyword>
<dbReference type="GO" id="GO:0004888">
    <property type="term" value="F:transmembrane signaling receptor activity"/>
    <property type="evidence" value="ECO:0007669"/>
    <property type="project" value="TreeGrafter"/>
</dbReference>
<evidence type="ECO:0000256" key="2">
    <source>
        <dbReference type="ARBA" id="ARBA00022692"/>
    </source>
</evidence>
<dbReference type="PRINTS" id="PR01265">
    <property type="entry name" value="LINKMODULE"/>
</dbReference>
<feature type="chain" id="PRO_5043922841" description="Link domain-containing protein" evidence="10">
    <location>
        <begin position="32"/>
        <end position="213"/>
    </location>
</feature>
<evidence type="ECO:0000256" key="10">
    <source>
        <dbReference type="SAM" id="SignalP"/>
    </source>
</evidence>
<dbReference type="InterPro" id="IPR043210">
    <property type="entry name" value="CD44_antigen-like"/>
</dbReference>
<dbReference type="InterPro" id="IPR016186">
    <property type="entry name" value="C-type_lectin-like/link_sf"/>
</dbReference>
<gene>
    <name evidence="12" type="ORF">CRENBAI_001810</name>
</gene>
<feature type="domain" description="Link" evidence="11">
    <location>
        <begin position="38"/>
        <end position="128"/>
    </location>
</feature>
<proteinExistence type="predicted"/>
<sequence>MARRGCFLSVFLMFFPAMLQLSASSLSKVMAQTNKSTGTFILIDGGKYTLNFTEARAACLFRNVTIATKAQVEEAVQHGLETCKFGWVAEKIAVIPRIKSDKNCGAGKTGLVLWYAPVERKFAVFCFNASELTDRLQTSKPTTASPQSSRSSTLLKLANIASCQVSQLLSLCTMPPTPFSNLPSDWLLQCGFLFQAVGPLTANTASCCLLYLP</sequence>
<keyword evidence="3 10" id="KW-0732">Signal</keyword>
<evidence type="ECO:0000256" key="9">
    <source>
        <dbReference type="PROSITE-ProRule" id="PRU00323"/>
    </source>
</evidence>
<keyword evidence="13" id="KW-1185">Reference proteome</keyword>
<evidence type="ECO:0000313" key="12">
    <source>
        <dbReference type="EMBL" id="KAK5617678.1"/>
    </source>
</evidence>
<evidence type="ECO:0000256" key="7">
    <source>
        <dbReference type="ARBA" id="ARBA00023170"/>
    </source>
</evidence>
<dbReference type="PANTHER" id="PTHR10225">
    <property type="entry name" value="HYALURONAN RECEPTOR"/>
    <property type="match status" value="1"/>
</dbReference>
<feature type="signal peptide" evidence="10">
    <location>
        <begin position="1"/>
        <end position="31"/>
    </location>
</feature>
<evidence type="ECO:0000256" key="4">
    <source>
        <dbReference type="ARBA" id="ARBA00022989"/>
    </source>
</evidence>
<dbReference type="Proteomes" id="UP001311232">
    <property type="component" value="Unassembled WGS sequence"/>
</dbReference>
<evidence type="ECO:0000259" key="11">
    <source>
        <dbReference type="PROSITE" id="PS50963"/>
    </source>
</evidence>
<evidence type="ECO:0000256" key="3">
    <source>
        <dbReference type="ARBA" id="ARBA00022729"/>
    </source>
</evidence>
<evidence type="ECO:0000256" key="6">
    <source>
        <dbReference type="ARBA" id="ARBA00023157"/>
    </source>
</evidence>
<evidence type="ECO:0000256" key="5">
    <source>
        <dbReference type="ARBA" id="ARBA00023136"/>
    </source>
</evidence>
<dbReference type="GO" id="GO:0005886">
    <property type="term" value="C:plasma membrane"/>
    <property type="evidence" value="ECO:0007669"/>
    <property type="project" value="TreeGrafter"/>
</dbReference>
<dbReference type="AlphaFoldDB" id="A0AAV9S8H3"/>
<comment type="caution">
    <text evidence="12">The sequence shown here is derived from an EMBL/GenBank/DDBJ whole genome shotgun (WGS) entry which is preliminary data.</text>
</comment>
<dbReference type="GO" id="GO:0005540">
    <property type="term" value="F:hyaluronic acid binding"/>
    <property type="evidence" value="ECO:0007669"/>
    <property type="project" value="InterPro"/>
</dbReference>
<reference evidence="12 13" key="1">
    <citation type="submission" date="2021-06" db="EMBL/GenBank/DDBJ databases">
        <authorList>
            <person name="Palmer J.M."/>
        </authorList>
    </citation>
    <scope>NUCLEOTIDE SEQUENCE [LARGE SCALE GENOMIC DNA]</scope>
    <source>
        <strain evidence="12 13">MEX-2019</strain>
        <tissue evidence="12">Muscle</tissue>
    </source>
</reference>
<dbReference type="SUPFAM" id="SSF56436">
    <property type="entry name" value="C-type lectin-like"/>
    <property type="match status" value="1"/>
</dbReference>